<dbReference type="InterPro" id="IPR018060">
    <property type="entry name" value="HTH_AraC"/>
</dbReference>
<dbReference type="SUPFAM" id="SSF46689">
    <property type="entry name" value="Homeodomain-like"/>
    <property type="match status" value="2"/>
</dbReference>
<dbReference type="SUPFAM" id="SSF51215">
    <property type="entry name" value="Regulatory protein AraC"/>
    <property type="match status" value="1"/>
</dbReference>
<keyword evidence="9" id="KW-1185">Reference proteome</keyword>
<keyword evidence="2" id="KW-0805">Transcription regulation</keyword>
<evidence type="ECO:0000256" key="2">
    <source>
        <dbReference type="ARBA" id="ARBA00023015"/>
    </source>
</evidence>
<feature type="domain" description="HTH araC/xylS-type" evidence="7">
    <location>
        <begin position="199"/>
        <end position="297"/>
    </location>
</feature>
<keyword evidence="4" id="KW-0010">Activator</keyword>
<comment type="subcellular location">
    <subcellularLocation>
        <location evidence="1">Cytoplasm</location>
    </subcellularLocation>
</comment>
<organism evidence="8 9">
    <name type="scientific">Pseudomonas yamanorum</name>
    <dbReference type="NCBI Taxonomy" id="515393"/>
    <lineage>
        <taxon>Bacteria</taxon>
        <taxon>Pseudomonadati</taxon>
        <taxon>Pseudomonadota</taxon>
        <taxon>Gammaproteobacteria</taxon>
        <taxon>Pseudomonadales</taxon>
        <taxon>Pseudomonadaceae</taxon>
        <taxon>Pseudomonas</taxon>
    </lineage>
</organism>
<dbReference type="Proteomes" id="UP001224477">
    <property type="component" value="Unassembled WGS sequence"/>
</dbReference>
<dbReference type="InterPro" id="IPR009057">
    <property type="entry name" value="Homeodomain-like_sf"/>
</dbReference>
<reference evidence="8 9" key="1">
    <citation type="journal article" date="2023" name="Microbiol. Resour. Announc.">
        <title>Whole-genome sequence of Pseudomonas yamanorum OLsAu1 isolated from the edible ectomycorrhizal mushroom Lactarius sp. section Deliciosi.</title>
        <authorList>
            <person name="Ramirez-Mendoza R."/>
            <person name="Angeles-Argaiz R.E."/>
            <person name="Hernandez-Oaxaca D."/>
            <person name="Aguirre-Beltran L."/>
            <person name="Almaraz-Suarez J."/>
            <person name="Perez-Moreno J."/>
        </authorList>
    </citation>
    <scope>NUCLEOTIDE SEQUENCE [LARGE SCALE GENOMIC DNA]</scope>
    <source>
        <strain evidence="8 9">OLsAu1</strain>
    </source>
</reference>
<dbReference type="Pfam" id="PF12852">
    <property type="entry name" value="Cupin_6"/>
    <property type="match status" value="1"/>
</dbReference>
<dbReference type="SMART" id="SM00342">
    <property type="entry name" value="HTH_ARAC"/>
    <property type="match status" value="1"/>
</dbReference>
<evidence type="ECO:0000313" key="8">
    <source>
        <dbReference type="EMBL" id="MDR0188937.1"/>
    </source>
</evidence>
<sequence>MSDPLSDVIALLKPRAVFSKGISGAGTWGVRYSEFGLPSFCGVLEGSCRLVIDGQPELVLEAGDFLLLPKTPAFTLSGFAPVEPWAMVPVYGSTQPDELRHGDPDAPADVRLLGGHFDFESPEATMLVAMLPARVHVRGVERLATLVRLLREESTAQAAGRELILTRLVEVLLIEALRSIPPAHTPQGLLRGLADPRLAKALRQMHGDLAHGWTVLQLAQVATLSRSAFFKRFTTTLGQAPMEYLLGWRMTVAKDLLRRTQLGIIEVAEGVGYRSASAFSTAFTRHVGVPPSQYARGTSR</sequence>
<comment type="function">
    <text evidence="6">Regulatory protein of the TOL plasmid xyl operons. XylS activates the xylXYZLTEGFJQKIH operon required for the degradation of toluene, m-xylene and p-xylene.</text>
</comment>
<dbReference type="Gene3D" id="1.10.10.60">
    <property type="entry name" value="Homeodomain-like"/>
    <property type="match status" value="2"/>
</dbReference>
<dbReference type="PROSITE" id="PS01124">
    <property type="entry name" value="HTH_ARAC_FAMILY_2"/>
    <property type="match status" value="1"/>
</dbReference>
<accession>A0ABU1CNT5</accession>
<evidence type="ECO:0000256" key="3">
    <source>
        <dbReference type="ARBA" id="ARBA00023125"/>
    </source>
</evidence>
<evidence type="ECO:0000256" key="4">
    <source>
        <dbReference type="ARBA" id="ARBA00023159"/>
    </source>
</evidence>
<comment type="caution">
    <text evidence="8">The sequence shown here is derived from an EMBL/GenBank/DDBJ whole genome shotgun (WGS) entry which is preliminary data.</text>
</comment>
<keyword evidence="5" id="KW-0804">Transcription</keyword>
<evidence type="ECO:0000256" key="5">
    <source>
        <dbReference type="ARBA" id="ARBA00023163"/>
    </source>
</evidence>
<dbReference type="InterPro" id="IPR037923">
    <property type="entry name" value="HTH-like"/>
</dbReference>
<evidence type="ECO:0000313" key="9">
    <source>
        <dbReference type="Proteomes" id="UP001224477"/>
    </source>
</evidence>
<evidence type="ECO:0000256" key="1">
    <source>
        <dbReference type="ARBA" id="ARBA00004496"/>
    </source>
</evidence>
<gene>
    <name evidence="8" type="ORF">RCO22_08310</name>
</gene>
<evidence type="ECO:0000256" key="6">
    <source>
        <dbReference type="ARBA" id="ARBA00037345"/>
    </source>
</evidence>
<dbReference type="RefSeq" id="WP_309254595.1">
    <property type="nucleotide sequence ID" value="NZ_JAVGXC010000006.1"/>
</dbReference>
<dbReference type="InterPro" id="IPR050204">
    <property type="entry name" value="AraC_XylS_family_regulators"/>
</dbReference>
<dbReference type="InterPro" id="IPR018062">
    <property type="entry name" value="HTH_AraC-typ_CS"/>
</dbReference>
<dbReference type="PANTHER" id="PTHR46796">
    <property type="entry name" value="HTH-TYPE TRANSCRIPTIONAL ACTIVATOR RHAS-RELATED"/>
    <property type="match status" value="1"/>
</dbReference>
<dbReference type="PANTHER" id="PTHR46796:SF7">
    <property type="entry name" value="ARAC FAMILY TRANSCRIPTIONAL REGULATOR"/>
    <property type="match status" value="1"/>
</dbReference>
<dbReference type="InterPro" id="IPR020449">
    <property type="entry name" value="Tscrpt_reg_AraC-type_HTH"/>
</dbReference>
<proteinExistence type="predicted"/>
<keyword evidence="3" id="KW-0238">DNA-binding</keyword>
<dbReference type="Pfam" id="PF12833">
    <property type="entry name" value="HTH_18"/>
    <property type="match status" value="1"/>
</dbReference>
<dbReference type="PRINTS" id="PR00032">
    <property type="entry name" value="HTHARAC"/>
</dbReference>
<dbReference type="InterPro" id="IPR032783">
    <property type="entry name" value="AraC_lig"/>
</dbReference>
<protein>
    <submittedName>
        <fullName evidence="8">AraC family transcriptional regulator</fullName>
    </submittedName>
</protein>
<name>A0ABU1CNT5_9PSED</name>
<evidence type="ECO:0000259" key="7">
    <source>
        <dbReference type="PROSITE" id="PS01124"/>
    </source>
</evidence>
<dbReference type="PROSITE" id="PS00041">
    <property type="entry name" value="HTH_ARAC_FAMILY_1"/>
    <property type="match status" value="1"/>
</dbReference>
<dbReference type="EMBL" id="JAVGXC010000006">
    <property type="protein sequence ID" value="MDR0188937.1"/>
    <property type="molecule type" value="Genomic_DNA"/>
</dbReference>